<evidence type="ECO:0000256" key="1">
    <source>
        <dbReference type="SAM" id="MobiDB-lite"/>
    </source>
</evidence>
<feature type="region of interest" description="Disordered" evidence="1">
    <location>
        <begin position="95"/>
        <end position="149"/>
    </location>
</feature>
<feature type="compositionally biased region" description="Basic and acidic residues" evidence="1">
    <location>
        <begin position="214"/>
        <end position="223"/>
    </location>
</feature>
<dbReference type="EMBL" id="JACEFO010002816">
    <property type="protein sequence ID" value="KAF8648397.1"/>
    <property type="molecule type" value="Genomic_DNA"/>
</dbReference>
<dbReference type="PANTHER" id="PTHR11477">
    <property type="entry name" value="TRANSCRIPTION FACTOR S-II ZINC FINGER DOMAIN-CONTAINING PROTEIN"/>
    <property type="match status" value="1"/>
</dbReference>
<gene>
    <name evidence="3" type="ORF">HU200_064987</name>
</gene>
<feature type="region of interest" description="Disordered" evidence="1">
    <location>
        <begin position="951"/>
        <end position="972"/>
    </location>
</feature>
<dbReference type="GO" id="GO:0005634">
    <property type="term" value="C:nucleus"/>
    <property type="evidence" value="ECO:0007669"/>
    <property type="project" value="TreeGrafter"/>
</dbReference>
<dbReference type="AlphaFoldDB" id="A0A835DV59"/>
<dbReference type="OrthoDB" id="1884872at2759"/>
<dbReference type="InterPro" id="IPR003618">
    <property type="entry name" value="TFIIS_cen_dom"/>
</dbReference>
<feature type="region of interest" description="Disordered" evidence="1">
    <location>
        <begin position="1"/>
        <end position="80"/>
    </location>
</feature>
<dbReference type="Proteomes" id="UP000636709">
    <property type="component" value="Unassembled WGS sequence"/>
</dbReference>
<dbReference type="PANTHER" id="PTHR11477:SF44">
    <property type="entry name" value="TFIIS CENTRAL DOMAIN-CONTAINING PROTEIN"/>
    <property type="match status" value="1"/>
</dbReference>
<feature type="compositionally biased region" description="Polar residues" evidence="1">
    <location>
        <begin position="107"/>
        <end position="119"/>
    </location>
</feature>
<dbReference type="InterPro" id="IPR012921">
    <property type="entry name" value="SPOC_C"/>
</dbReference>
<comment type="caution">
    <text evidence="3">The sequence shown here is derived from an EMBL/GenBank/DDBJ whole genome shotgun (WGS) entry which is preliminary data.</text>
</comment>
<feature type="region of interest" description="Disordered" evidence="1">
    <location>
        <begin position="582"/>
        <end position="606"/>
    </location>
</feature>
<keyword evidence="4" id="KW-1185">Reference proteome</keyword>
<dbReference type="SUPFAM" id="SSF46942">
    <property type="entry name" value="Elongation factor TFIIS domain 2"/>
    <property type="match status" value="1"/>
</dbReference>
<accession>A0A835DV59</accession>
<evidence type="ECO:0000313" key="3">
    <source>
        <dbReference type="EMBL" id="KAF8648397.1"/>
    </source>
</evidence>
<reference evidence="3" key="1">
    <citation type="submission" date="2020-07" db="EMBL/GenBank/DDBJ databases">
        <title>Genome sequence and genetic diversity analysis of an under-domesticated orphan crop, white fonio (Digitaria exilis).</title>
        <authorList>
            <person name="Bennetzen J.L."/>
            <person name="Chen S."/>
            <person name="Ma X."/>
            <person name="Wang X."/>
            <person name="Yssel A.E.J."/>
            <person name="Chaluvadi S.R."/>
            <person name="Johnson M."/>
            <person name="Gangashetty P."/>
            <person name="Hamidou F."/>
            <person name="Sanogo M.D."/>
            <person name="Zwaenepoel A."/>
            <person name="Wallace J."/>
            <person name="Van De Peer Y."/>
            <person name="Van Deynze A."/>
        </authorList>
    </citation>
    <scope>NUCLEOTIDE SEQUENCE</scope>
    <source>
        <tissue evidence="3">Leaves</tissue>
    </source>
</reference>
<dbReference type="Gene3D" id="1.10.472.30">
    <property type="entry name" value="Transcription elongation factor S-II, central domain"/>
    <property type="match status" value="1"/>
</dbReference>
<sequence>MEGPSKQPALAPGGGAASRSLLPADSTKPASHGKSGAGNLGAKGPTSAYLIVPMGGHPAQVGASSPDAPHLPGERPVAVSRVSLRPPQHVLMVQRPSPGIHAPQPSPSATGKKTPSPSLKVQMPRPSPSLKVQMPRPSPSPKVQMLRPSPLQVSATSKRSVQKEPLLKAHLPELSETVRSNFRETLAAALCVDADQQSVQQSASNVSPIVSSGEMKHPDDGTLERSNTCTSHCDSKADAGTNPKSVGSISKQDDILSCRILGSNLTIKVSKDAPVQSIHVRLENDVLGNNIVASDVLQGHRPFCAPDIAVGASDSISQLNSKRATTSVIDSGATVSLNEPEFKRRKTSDGSTGEKKDIIKKEQSLAHVIEEELFKLFGGVNKKYKEKGRSLLFNLKDRSNPVLRERVLSGEITPKCLCSMTTDQLASKELSAWRLAKAEELAKMVVLPNREVNVGRLVRKTHKGEFHVELEETNSISVGVELGSDLLSHAPSKSNEGRTKSDDIVSVHRGDLGSDNTVQEGFAGIGNSNLLSNVECLSNEKNDYIQERVVHDLKYTENLPEIMSLDEFVEAPDSDIPLECHSTKTAQDDPSCTPEKNHIGEDNADPSEVEFMCDTSLPEKYCQASIKSPENGSIDDLSPAKQPKGCLLIKSSPETIDAKKLDTVSASISGSIMQLKENSDTELTNDSFLGEHGERPSTIEWRHFVEIKGRVRLSDFQDFLEQLPKSRSRAVTIVDSYFANERVGLLKVAEGVELYICPSRGKASQILTEHMAKEHWASQTMAGVSVIGVFVCRRPHICAETPTRHDDSKKQPMSISRKQQAVLSSSVPMSSQLSRPASHFGYTNERPRLKDDATGDVPPGFGCGVIKDDDDLPEYDFVSISDGSPNVATPHSYQRQQHVQAISPSEDQVRRLVRKYGSMFECSAQPWDRDSTLPEWHRSHSGHQYNTMQQQQQGMISPQLSSPISQERSMTSLPQQRSMTMRQPWNQHMLHPAEAQSGWPDWHMLHPAEAPSGWPDWHMLPPAEAPSGWPDWHMLHPVEAQSGWHGWRSSAWW</sequence>
<protein>
    <recommendedName>
        <fullName evidence="2">TFIIS central domain-containing protein</fullName>
    </recommendedName>
</protein>
<dbReference type="GO" id="GO:0006351">
    <property type="term" value="P:DNA-templated transcription"/>
    <property type="evidence" value="ECO:0007669"/>
    <property type="project" value="InterPro"/>
</dbReference>
<name>A0A835DV59_9POAL</name>
<dbReference type="Pfam" id="PF07744">
    <property type="entry name" value="SPOC"/>
    <property type="match status" value="1"/>
</dbReference>
<dbReference type="Pfam" id="PF07500">
    <property type="entry name" value="TFIIS_M"/>
    <property type="match status" value="1"/>
</dbReference>
<feature type="region of interest" description="Disordered" evidence="1">
    <location>
        <begin position="826"/>
        <end position="857"/>
    </location>
</feature>
<dbReference type="SMART" id="SM00510">
    <property type="entry name" value="TFS2M"/>
    <property type="match status" value="1"/>
</dbReference>
<proteinExistence type="predicted"/>
<organism evidence="3 4">
    <name type="scientific">Digitaria exilis</name>
    <dbReference type="NCBI Taxonomy" id="1010633"/>
    <lineage>
        <taxon>Eukaryota</taxon>
        <taxon>Viridiplantae</taxon>
        <taxon>Streptophyta</taxon>
        <taxon>Embryophyta</taxon>
        <taxon>Tracheophyta</taxon>
        <taxon>Spermatophyta</taxon>
        <taxon>Magnoliopsida</taxon>
        <taxon>Liliopsida</taxon>
        <taxon>Poales</taxon>
        <taxon>Poaceae</taxon>
        <taxon>PACMAD clade</taxon>
        <taxon>Panicoideae</taxon>
        <taxon>Panicodae</taxon>
        <taxon>Paniceae</taxon>
        <taxon>Anthephorinae</taxon>
        <taxon>Digitaria</taxon>
    </lineage>
</organism>
<dbReference type="InterPro" id="IPR036575">
    <property type="entry name" value="TFIIS_cen_dom_sf"/>
</dbReference>
<evidence type="ECO:0000259" key="2">
    <source>
        <dbReference type="PROSITE" id="PS51321"/>
    </source>
</evidence>
<dbReference type="PROSITE" id="PS51321">
    <property type="entry name" value="TFIIS_CENTRAL"/>
    <property type="match status" value="1"/>
</dbReference>
<evidence type="ECO:0000313" key="4">
    <source>
        <dbReference type="Proteomes" id="UP000636709"/>
    </source>
</evidence>
<feature type="domain" description="TFIIS central" evidence="2">
    <location>
        <begin position="312"/>
        <end position="453"/>
    </location>
</feature>
<feature type="region of interest" description="Disordered" evidence="1">
    <location>
        <begin position="202"/>
        <end position="248"/>
    </location>
</feature>